<proteinExistence type="predicted"/>
<protein>
    <submittedName>
        <fullName evidence="1">Uncharacterized protein</fullName>
    </submittedName>
</protein>
<organism evidence="1 2">
    <name type="scientific">Knipowitschia caucasica</name>
    <name type="common">Caucasian dwarf goby</name>
    <name type="synonym">Pomatoschistus caucasicus</name>
    <dbReference type="NCBI Taxonomy" id="637954"/>
    <lineage>
        <taxon>Eukaryota</taxon>
        <taxon>Metazoa</taxon>
        <taxon>Chordata</taxon>
        <taxon>Craniata</taxon>
        <taxon>Vertebrata</taxon>
        <taxon>Euteleostomi</taxon>
        <taxon>Actinopterygii</taxon>
        <taxon>Neopterygii</taxon>
        <taxon>Teleostei</taxon>
        <taxon>Neoteleostei</taxon>
        <taxon>Acanthomorphata</taxon>
        <taxon>Gobiaria</taxon>
        <taxon>Gobiiformes</taxon>
        <taxon>Gobioidei</taxon>
        <taxon>Gobiidae</taxon>
        <taxon>Gobiinae</taxon>
        <taxon>Knipowitschia</taxon>
    </lineage>
</organism>
<dbReference type="Proteomes" id="UP001497482">
    <property type="component" value="Chromosome 16"/>
</dbReference>
<dbReference type="AlphaFoldDB" id="A0AAV2K3P6"/>
<evidence type="ECO:0000313" key="2">
    <source>
        <dbReference type="Proteomes" id="UP001497482"/>
    </source>
</evidence>
<sequence>MKAPHDSPLPPRRALTLGDLHLHQPPVKSAVPRSRAPRSSVLLCSSAPLLHPEILCARGGTLGPALINAPPEPLLQTQHNQTEAKNLQHRSCNAST</sequence>
<evidence type="ECO:0000313" key="1">
    <source>
        <dbReference type="EMBL" id="CAL1584537.1"/>
    </source>
</evidence>
<name>A0AAV2K3P6_KNICA</name>
<keyword evidence="2" id="KW-1185">Reference proteome</keyword>
<reference evidence="1 2" key="1">
    <citation type="submission" date="2024-04" db="EMBL/GenBank/DDBJ databases">
        <authorList>
            <person name="Waldvogel A.-M."/>
            <person name="Schoenle A."/>
        </authorList>
    </citation>
    <scope>NUCLEOTIDE SEQUENCE [LARGE SCALE GENOMIC DNA]</scope>
</reference>
<gene>
    <name evidence="1" type="ORF">KC01_LOCUS14865</name>
</gene>
<dbReference type="EMBL" id="OZ035838">
    <property type="protein sequence ID" value="CAL1584537.1"/>
    <property type="molecule type" value="Genomic_DNA"/>
</dbReference>
<accession>A0AAV2K3P6</accession>